<protein>
    <submittedName>
        <fullName evidence="1">Uncharacterized protein</fullName>
    </submittedName>
</protein>
<proteinExistence type="predicted"/>
<reference evidence="1 2" key="1">
    <citation type="submission" date="2020-08" db="EMBL/GenBank/DDBJ databases">
        <title>Genomic Encyclopedia of Type Strains, Phase III (KMG-III): the genomes of soil and plant-associated and newly described type strains.</title>
        <authorList>
            <person name="Whitman W."/>
        </authorList>
    </citation>
    <scope>NUCLEOTIDE SEQUENCE [LARGE SCALE GENOMIC DNA]</scope>
    <source>
        <strain evidence="1 2">CECT 3313</strain>
    </source>
</reference>
<dbReference type="EMBL" id="JACHJK010000031">
    <property type="protein sequence ID" value="MBB5932750.1"/>
    <property type="molecule type" value="Genomic_DNA"/>
</dbReference>
<dbReference type="RefSeq" id="WP_184975604.1">
    <property type="nucleotide sequence ID" value="NZ_BAAAWF010000079.1"/>
</dbReference>
<name>A0A7W9Q382_9ACTN</name>
<keyword evidence="2" id="KW-1185">Reference proteome</keyword>
<evidence type="ECO:0000313" key="2">
    <source>
        <dbReference type="Proteomes" id="UP000585836"/>
    </source>
</evidence>
<gene>
    <name evidence="1" type="ORF">FHS34_008270</name>
</gene>
<organism evidence="1 2">
    <name type="scientific">Streptomyces echinatus</name>
    <dbReference type="NCBI Taxonomy" id="67293"/>
    <lineage>
        <taxon>Bacteria</taxon>
        <taxon>Bacillati</taxon>
        <taxon>Actinomycetota</taxon>
        <taxon>Actinomycetes</taxon>
        <taxon>Kitasatosporales</taxon>
        <taxon>Streptomycetaceae</taxon>
        <taxon>Streptomyces</taxon>
    </lineage>
</organism>
<evidence type="ECO:0000313" key="1">
    <source>
        <dbReference type="EMBL" id="MBB5932750.1"/>
    </source>
</evidence>
<sequence>MADVQHRAHLTWVEGSQMYLTVQADERVGEDDPAPVSEGYWEVDVTADIEVEETLDVPSGGDRDEAKAAATAALLAGGWYPHGD</sequence>
<accession>A0A7W9Q382</accession>
<comment type="caution">
    <text evidence="1">The sequence shown here is derived from an EMBL/GenBank/DDBJ whole genome shotgun (WGS) entry which is preliminary data.</text>
</comment>
<dbReference type="AlphaFoldDB" id="A0A7W9Q382"/>
<dbReference type="Proteomes" id="UP000585836">
    <property type="component" value="Unassembled WGS sequence"/>
</dbReference>